<evidence type="ECO:0000313" key="3">
    <source>
        <dbReference type="Proteomes" id="UP000319148"/>
    </source>
</evidence>
<dbReference type="PANTHER" id="PTHR43135:SF3">
    <property type="entry name" value="ALPHA-D-RIBOSE 1-METHYLPHOSPHONATE 5-TRIPHOSPHATE DIPHOSPHATASE"/>
    <property type="match status" value="1"/>
</dbReference>
<dbReference type="AlphaFoldDB" id="A0A501PG35"/>
<organism evidence="2 3">
    <name type="scientific">Emcibacter nanhaiensis</name>
    <dbReference type="NCBI Taxonomy" id="1505037"/>
    <lineage>
        <taxon>Bacteria</taxon>
        <taxon>Pseudomonadati</taxon>
        <taxon>Pseudomonadota</taxon>
        <taxon>Alphaproteobacteria</taxon>
        <taxon>Emcibacterales</taxon>
        <taxon>Emcibacteraceae</taxon>
        <taxon>Emcibacter</taxon>
    </lineage>
</organism>
<dbReference type="RefSeq" id="WP_139941226.1">
    <property type="nucleotide sequence ID" value="NZ_JBHSYP010000002.1"/>
</dbReference>
<proteinExistence type="predicted"/>
<dbReference type="Gene3D" id="1.20.58.520">
    <property type="entry name" value="Amidohydrolase"/>
    <property type="match status" value="1"/>
</dbReference>
<accession>A0A501PG35</accession>
<dbReference type="InterPro" id="IPR006680">
    <property type="entry name" value="Amidohydro-rel"/>
</dbReference>
<name>A0A501PG35_9PROT</name>
<reference evidence="3" key="1">
    <citation type="submission" date="2019-06" db="EMBL/GenBank/DDBJ databases">
        <title>The complete genome of Emcibacter congregatus ZYLT.</title>
        <authorList>
            <person name="Zhao Z."/>
        </authorList>
    </citation>
    <scope>NUCLEOTIDE SEQUENCE [LARGE SCALE GENOMIC DNA]</scope>
    <source>
        <strain evidence="3">MCCC 1A06723</strain>
    </source>
</reference>
<dbReference type="Gene3D" id="3.30.110.90">
    <property type="entry name" value="Amidohydrolase"/>
    <property type="match status" value="1"/>
</dbReference>
<dbReference type="Pfam" id="PF01979">
    <property type="entry name" value="Amidohydro_1"/>
    <property type="match status" value="1"/>
</dbReference>
<dbReference type="PANTHER" id="PTHR43135">
    <property type="entry name" value="ALPHA-D-RIBOSE 1-METHYLPHOSPHONATE 5-TRIPHOSPHATE DIPHOSPHATASE"/>
    <property type="match status" value="1"/>
</dbReference>
<keyword evidence="2" id="KW-0378">Hydrolase</keyword>
<dbReference type="GO" id="GO:0016810">
    <property type="term" value="F:hydrolase activity, acting on carbon-nitrogen (but not peptide) bonds"/>
    <property type="evidence" value="ECO:0007669"/>
    <property type="project" value="InterPro"/>
</dbReference>
<dbReference type="Gene3D" id="2.30.40.10">
    <property type="entry name" value="Urease, subunit C, domain 1"/>
    <property type="match status" value="1"/>
</dbReference>
<dbReference type="InterPro" id="IPR032466">
    <property type="entry name" value="Metal_Hydrolase"/>
</dbReference>
<evidence type="ECO:0000259" key="1">
    <source>
        <dbReference type="Pfam" id="PF01979"/>
    </source>
</evidence>
<protein>
    <submittedName>
        <fullName evidence="2">Amidohydrolase family protein</fullName>
    </submittedName>
</protein>
<comment type="caution">
    <text evidence="2">The sequence shown here is derived from an EMBL/GenBank/DDBJ whole genome shotgun (WGS) entry which is preliminary data.</text>
</comment>
<dbReference type="InterPro" id="IPR051781">
    <property type="entry name" value="Metallo-dep_Hydrolase"/>
</dbReference>
<dbReference type="SUPFAM" id="SSF51556">
    <property type="entry name" value="Metallo-dependent hydrolases"/>
    <property type="match status" value="1"/>
</dbReference>
<sequence>MFKRLLIAFGLLLVITGLWLTFLIHDTPSVLDPDPSAPRAVLIDNVRLLSMVPGAPQAEAGRAVLVIGDRIEAVGAAGSLTAPEDALFVDGRGRTLMPGLIDAHVHVWDEAELAGYLAHGVTGIRNMGGMPFHLPLAKRLAEREILGPDFITTGPILNSPGPNQQDNQKIIITAAEARAAVQDQYDAGYRTLKFYSNLTREAYEAAVEEARRLGMSYCGHSPEGVRERGMPHDKPFSVAFEESLGRGFQTIEHTESVVWHGLRDDPDEEKMHLLAQKIAAAGDVVTPTLIAHDNLVRVAKTKGAYLSRPGVDTVNPALRFLSRGNYDFWSSVDPDAYEGPRGVFYRVATRIMQEEGVTLVTGSDAGIFVNIPGAALTRELELLVEAGIAPYDALITATRNGGAALGFAKTGVITPGWRANLILVDSDPLANISAVENPSAVMIGGYWLDKAGLETMRAGARDTSLVRSFWRVGEFLLSL</sequence>
<dbReference type="SUPFAM" id="SSF51338">
    <property type="entry name" value="Composite domain of metallo-dependent hydrolases"/>
    <property type="match status" value="1"/>
</dbReference>
<keyword evidence="3" id="KW-1185">Reference proteome</keyword>
<dbReference type="OrthoDB" id="9765769at2"/>
<dbReference type="Proteomes" id="UP000319148">
    <property type="component" value="Unassembled WGS sequence"/>
</dbReference>
<dbReference type="EMBL" id="VFIY01000015">
    <property type="protein sequence ID" value="TPD59007.1"/>
    <property type="molecule type" value="Genomic_DNA"/>
</dbReference>
<dbReference type="InterPro" id="IPR011059">
    <property type="entry name" value="Metal-dep_hydrolase_composite"/>
</dbReference>
<evidence type="ECO:0000313" key="2">
    <source>
        <dbReference type="EMBL" id="TPD59007.1"/>
    </source>
</evidence>
<feature type="domain" description="Amidohydrolase-related" evidence="1">
    <location>
        <begin position="95"/>
        <end position="446"/>
    </location>
</feature>
<gene>
    <name evidence="2" type="ORF">FIV46_12280</name>
</gene>
<dbReference type="Gene3D" id="3.40.50.10910">
    <property type="entry name" value="Amidohydrolase"/>
    <property type="match status" value="1"/>
</dbReference>